<evidence type="ECO:0000313" key="5">
    <source>
        <dbReference type="Proteomes" id="UP000011560"/>
    </source>
</evidence>
<evidence type="ECO:0000313" key="4">
    <source>
        <dbReference type="EMBL" id="ELZ08931.1"/>
    </source>
</evidence>
<dbReference type="Pfam" id="PF00571">
    <property type="entry name" value="CBS"/>
    <property type="match status" value="2"/>
</dbReference>
<accession>M0BDF3</accession>
<name>M0BDF3_9EURY</name>
<dbReference type="OrthoDB" id="8919at2157"/>
<dbReference type="InterPro" id="IPR046342">
    <property type="entry name" value="CBS_dom_sf"/>
</dbReference>
<dbReference type="PROSITE" id="PS51371">
    <property type="entry name" value="CBS"/>
    <property type="match status" value="2"/>
</dbReference>
<proteinExistence type="predicted"/>
<dbReference type="EMBL" id="AOIQ01000019">
    <property type="protein sequence ID" value="ELZ08931.1"/>
    <property type="molecule type" value="Genomic_DNA"/>
</dbReference>
<dbReference type="PANTHER" id="PTHR43080:SF2">
    <property type="entry name" value="CBS DOMAIN-CONTAINING PROTEIN"/>
    <property type="match status" value="1"/>
</dbReference>
<dbReference type="SMART" id="SM00116">
    <property type="entry name" value="CBS"/>
    <property type="match status" value="2"/>
</dbReference>
<keyword evidence="1 2" id="KW-0129">CBS domain</keyword>
<sequence>MEDIFVARLMSSDVYTVGPDTLVEDAATAMLERDIGSVVVVNESNRICGILTGTDFVKIVSERKPKDQTPVSRYMTEDVVTGSAQDTVHEMAELMTDHGFQHVPIVDETEGVIGMLSTTDLTAYLSRQDQPAGLAAGGEE</sequence>
<dbReference type="PATRIC" id="fig|1227490.4.peg.2532"/>
<dbReference type="RefSeq" id="WP_007703047.1">
    <property type="nucleotide sequence ID" value="NZ_AOIQ01000019.1"/>
</dbReference>
<comment type="caution">
    <text evidence="4">The sequence shown here is derived from an EMBL/GenBank/DDBJ whole genome shotgun (WGS) entry which is preliminary data.</text>
</comment>
<keyword evidence="5" id="KW-1185">Reference proteome</keyword>
<evidence type="ECO:0000256" key="2">
    <source>
        <dbReference type="PROSITE-ProRule" id="PRU00703"/>
    </source>
</evidence>
<dbReference type="PANTHER" id="PTHR43080">
    <property type="entry name" value="CBS DOMAIN-CONTAINING PROTEIN CBSX3, MITOCHONDRIAL"/>
    <property type="match status" value="1"/>
</dbReference>
<dbReference type="InterPro" id="IPR000644">
    <property type="entry name" value="CBS_dom"/>
</dbReference>
<feature type="domain" description="CBS" evidence="3">
    <location>
        <begin position="10"/>
        <end position="68"/>
    </location>
</feature>
<gene>
    <name evidence="4" type="ORF">C479_12424</name>
</gene>
<dbReference type="Proteomes" id="UP000011560">
    <property type="component" value="Unassembled WGS sequence"/>
</dbReference>
<protein>
    <submittedName>
        <fullName evidence="4">CBS domain containing protein</fullName>
    </submittedName>
</protein>
<dbReference type="Gene3D" id="3.10.580.10">
    <property type="entry name" value="CBS-domain"/>
    <property type="match status" value="1"/>
</dbReference>
<reference evidence="4 5" key="1">
    <citation type="journal article" date="2014" name="PLoS Genet.">
        <title>Phylogenetically driven sequencing of extremely halophilic archaea reveals strategies for static and dynamic osmo-response.</title>
        <authorList>
            <person name="Becker E.A."/>
            <person name="Seitzer P.M."/>
            <person name="Tritt A."/>
            <person name="Larsen D."/>
            <person name="Krusor M."/>
            <person name="Yao A.I."/>
            <person name="Wu D."/>
            <person name="Madern D."/>
            <person name="Eisen J.A."/>
            <person name="Darling A.E."/>
            <person name="Facciotti M.T."/>
        </authorList>
    </citation>
    <scope>NUCLEOTIDE SEQUENCE [LARGE SCALE GENOMIC DNA]</scope>
    <source>
        <strain evidence="4 5">JCM 14624</strain>
    </source>
</reference>
<dbReference type="CDD" id="cd09836">
    <property type="entry name" value="CBS_pair_arch"/>
    <property type="match status" value="1"/>
</dbReference>
<dbReference type="InterPro" id="IPR051257">
    <property type="entry name" value="Diverse_CBS-Domain"/>
</dbReference>
<organism evidence="4 5">
    <name type="scientific">Halovivax asiaticus JCM 14624</name>
    <dbReference type="NCBI Taxonomy" id="1227490"/>
    <lineage>
        <taxon>Archaea</taxon>
        <taxon>Methanobacteriati</taxon>
        <taxon>Methanobacteriota</taxon>
        <taxon>Stenosarchaea group</taxon>
        <taxon>Halobacteria</taxon>
        <taxon>Halobacteriales</taxon>
        <taxon>Natrialbaceae</taxon>
        <taxon>Halovivax</taxon>
    </lineage>
</organism>
<dbReference type="AlphaFoldDB" id="M0BDF3"/>
<dbReference type="STRING" id="1227490.C479_12424"/>
<evidence type="ECO:0000256" key="1">
    <source>
        <dbReference type="ARBA" id="ARBA00023122"/>
    </source>
</evidence>
<feature type="domain" description="CBS" evidence="3">
    <location>
        <begin position="75"/>
        <end position="132"/>
    </location>
</feature>
<evidence type="ECO:0000259" key="3">
    <source>
        <dbReference type="PROSITE" id="PS51371"/>
    </source>
</evidence>
<dbReference type="SUPFAM" id="SSF54631">
    <property type="entry name" value="CBS-domain pair"/>
    <property type="match status" value="1"/>
</dbReference>